<proteinExistence type="inferred from homology"/>
<evidence type="ECO:0000256" key="1">
    <source>
        <dbReference type="ARBA" id="ARBA00038396"/>
    </source>
</evidence>
<reference evidence="3" key="1">
    <citation type="submission" date="2023-07" db="EMBL/GenBank/DDBJ databases">
        <title>30 novel species of actinomycetes from the DSMZ collection.</title>
        <authorList>
            <person name="Nouioui I."/>
        </authorList>
    </citation>
    <scope>NUCLEOTIDE SEQUENCE [LARGE SCALE GENOMIC DNA]</scope>
    <source>
        <strain evidence="3">DSM 41699</strain>
    </source>
</reference>
<dbReference type="PANTHER" id="PTHR43747:SF4">
    <property type="entry name" value="FLAVIN-DEPENDENT TRYPTOPHAN HALOGENASE"/>
    <property type="match status" value="1"/>
</dbReference>
<comment type="similarity">
    <text evidence="1">Belongs to the flavin-dependent halogenase family. Bacterial tryptophan halogenase subfamily.</text>
</comment>
<keyword evidence="3" id="KW-1185">Reference proteome</keyword>
<name>A0ABU2TU26_9ACTN</name>
<dbReference type="RefSeq" id="WP_311695678.1">
    <property type="nucleotide sequence ID" value="NZ_JAVREY010000015.1"/>
</dbReference>
<dbReference type="EMBL" id="JAVREY010000015">
    <property type="protein sequence ID" value="MDT0464467.1"/>
    <property type="molecule type" value="Genomic_DNA"/>
</dbReference>
<gene>
    <name evidence="2" type="ORF">RM764_15770</name>
</gene>
<evidence type="ECO:0000313" key="2">
    <source>
        <dbReference type="EMBL" id="MDT0464467.1"/>
    </source>
</evidence>
<dbReference type="Pfam" id="PF04820">
    <property type="entry name" value="Trp_halogenase"/>
    <property type="match status" value="1"/>
</dbReference>
<dbReference type="InterPro" id="IPR050816">
    <property type="entry name" value="Flavin-dep_Halogenase_NPB"/>
</dbReference>
<dbReference type="PIRSF" id="PIRSF011396">
    <property type="entry name" value="Trp_halogenase"/>
    <property type="match status" value="1"/>
</dbReference>
<evidence type="ECO:0000313" key="3">
    <source>
        <dbReference type="Proteomes" id="UP001183809"/>
    </source>
</evidence>
<organism evidence="2 3">
    <name type="scientific">Streptomyces gibsoniae</name>
    <dbReference type="NCBI Taxonomy" id="3075529"/>
    <lineage>
        <taxon>Bacteria</taxon>
        <taxon>Bacillati</taxon>
        <taxon>Actinomycetota</taxon>
        <taxon>Actinomycetes</taxon>
        <taxon>Kitasatosporales</taxon>
        <taxon>Streptomycetaceae</taxon>
        <taxon>Streptomyces</taxon>
    </lineage>
</organism>
<dbReference type="SUPFAM" id="SSF51905">
    <property type="entry name" value="FAD/NAD(P)-binding domain"/>
    <property type="match status" value="1"/>
</dbReference>
<dbReference type="InterPro" id="IPR033856">
    <property type="entry name" value="Trp_halogen"/>
</dbReference>
<dbReference type="InterPro" id="IPR036188">
    <property type="entry name" value="FAD/NAD-bd_sf"/>
</dbReference>
<accession>A0ABU2TU26</accession>
<protein>
    <submittedName>
        <fullName evidence="2">Tryptophan halogenase family protein</fullName>
    </submittedName>
</protein>
<dbReference type="PANTHER" id="PTHR43747">
    <property type="entry name" value="FAD-BINDING PROTEIN"/>
    <property type="match status" value="1"/>
</dbReference>
<comment type="caution">
    <text evidence="2">The sequence shown here is derived from an EMBL/GenBank/DDBJ whole genome shotgun (WGS) entry which is preliminary data.</text>
</comment>
<sequence length="515" mass="58484">MLKNVVVVGGGTSGWMSAAYLRAALGESVNVTVVESKRIQTIGVGEATFSTVRHFFEYLGLAEDEWMPECNATYKLGIRFENWRHQGHYFYHPFERLRVVDGFPLTDWWLQQRPGERFDQDLFLMSAICDAERSPRYLDGTLFEQDFVEGADPMRERSTLSEQNTQFPYAYQFDAALLAGFLTKYSIERGARRIEDDVVQVALDERGWISHLVTREHGDISGDLFIDCTGFRGLLLNQALGEPFLSYQDTLPNDSAVALRVPVDMERRGLRPCTTATAQDAGWIWTIPLFGRTGTGYVYASDYTTPEEAERTLRDFVGPDAADLEANHIRMRIGRSRNSWVNNCVAVGLSSGFVEPLESTGIFFIQHAVEQLVKHFPDATWDTGLRDAYNSAVAHAMDGVREFLVLHYKAAARADNAYWRDAKTRAVPDGLAERIERWKSKLPTEETIYPHYHGFESYSYLAMLFGLGGIPLKPAPALSLMNDSRAAKEFQTVRDQARELVRRLPSQYEYLARMR</sequence>
<dbReference type="Proteomes" id="UP001183809">
    <property type="component" value="Unassembled WGS sequence"/>
</dbReference>
<dbReference type="InterPro" id="IPR006905">
    <property type="entry name" value="Flavin_halogenase"/>
</dbReference>
<dbReference type="Gene3D" id="3.50.50.60">
    <property type="entry name" value="FAD/NAD(P)-binding domain"/>
    <property type="match status" value="1"/>
</dbReference>